<gene>
    <name evidence="1" type="ORF">GCM10010507_01950</name>
</gene>
<reference evidence="1" key="2">
    <citation type="submission" date="2020-09" db="EMBL/GenBank/DDBJ databases">
        <authorList>
            <person name="Sun Q."/>
            <person name="Ohkuma M."/>
        </authorList>
    </citation>
    <scope>NUCLEOTIDE SEQUENCE</scope>
    <source>
        <strain evidence="1">JCM 4633</strain>
    </source>
</reference>
<evidence type="ECO:0000313" key="1">
    <source>
        <dbReference type="EMBL" id="GHC33174.1"/>
    </source>
</evidence>
<dbReference type="RefSeq" id="WP_190107642.1">
    <property type="nucleotide sequence ID" value="NZ_BMVB01000001.1"/>
</dbReference>
<proteinExistence type="predicted"/>
<protein>
    <submittedName>
        <fullName evidence="1">Uncharacterized protein</fullName>
    </submittedName>
</protein>
<sequence>MFEIRVICDPADADTIAKTLFGTFTIGQIRQQPTRDGKRLRLYITADHQLRDDAYTDAPPIAYELAYFMELASRLDKTGDHTPDVERELLLRKAVLLDRMAMEEAVVSSSLAAEMAAENAEVAAIALSIFDSSEEGLFWGGEYGPSDPLWARTSYRGYVRQEYAAWLHNRRS</sequence>
<evidence type="ECO:0000313" key="2">
    <source>
        <dbReference type="Proteomes" id="UP000646244"/>
    </source>
</evidence>
<comment type="caution">
    <text evidence="1">The sequence shown here is derived from an EMBL/GenBank/DDBJ whole genome shotgun (WGS) entry which is preliminary data.</text>
</comment>
<organism evidence="1 2">
    <name type="scientific">Streptomyces cinnamoneus</name>
    <name type="common">Streptoverticillium cinnamoneum</name>
    <dbReference type="NCBI Taxonomy" id="53446"/>
    <lineage>
        <taxon>Bacteria</taxon>
        <taxon>Bacillati</taxon>
        <taxon>Actinomycetota</taxon>
        <taxon>Actinomycetes</taxon>
        <taxon>Kitasatosporales</taxon>
        <taxon>Streptomycetaceae</taxon>
        <taxon>Streptomyces</taxon>
        <taxon>Streptomyces cinnamoneus group</taxon>
    </lineage>
</organism>
<name>A0A918TA15_STRCJ</name>
<dbReference type="AlphaFoldDB" id="A0A918TA15"/>
<dbReference type="Proteomes" id="UP000646244">
    <property type="component" value="Unassembled WGS sequence"/>
</dbReference>
<accession>A0A918TA15</accession>
<dbReference type="EMBL" id="BMVB01000001">
    <property type="protein sequence ID" value="GHC33174.1"/>
    <property type="molecule type" value="Genomic_DNA"/>
</dbReference>
<reference evidence="1" key="1">
    <citation type="journal article" date="2014" name="Int. J. Syst. Evol. Microbiol.">
        <title>Complete genome sequence of Corynebacterium casei LMG S-19264T (=DSM 44701T), isolated from a smear-ripened cheese.</title>
        <authorList>
            <consortium name="US DOE Joint Genome Institute (JGI-PGF)"/>
            <person name="Walter F."/>
            <person name="Albersmeier A."/>
            <person name="Kalinowski J."/>
            <person name="Ruckert C."/>
        </authorList>
    </citation>
    <scope>NUCLEOTIDE SEQUENCE</scope>
    <source>
        <strain evidence="1">JCM 4633</strain>
    </source>
</reference>